<evidence type="ECO:0000313" key="4">
    <source>
        <dbReference type="Proteomes" id="UP000630445"/>
    </source>
</evidence>
<gene>
    <name evidence="2" type="ORF">CNMCM5793_000990</name>
    <name evidence="3" type="ORF">CNMCM6106_001775</name>
</gene>
<protein>
    <submittedName>
        <fullName evidence="2">Uncharacterized protein</fullName>
    </submittedName>
</protein>
<feature type="region of interest" description="Disordered" evidence="1">
    <location>
        <begin position="37"/>
        <end position="64"/>
    </location>
</feature>
<evidence type="ECO:0000256" key="1">
    <source>
        <dbReference type="SAM" id="MobiDB-lite"/>
    </source>
</evidence>
<reference evidence="2" key="1">
    <citation type="submission" date="2020-06" db="EMBL/GenBank/DDBJ databases">
        <title>Draft genome sequences of strains closely related to Aspergillus parafelis and Aspergillus hiratsukae.</title>
        <authorList>
            <person name="Dos Santos R.A.C."/>
            <person name="Rivero-Menendez O."/>
            <person name="Steenwyk J.L."/>
            <person name="Mead M.E."/>
            <person name="Goldman G.H."/>
            <person name="Alastruey-Izquierdo A."/>
            <person name="Rokas A."/>
        </authorList>
    </citation>
    <scope>NUCLEOTIDE SEQUENCE</scope>
    <source>
        <strain evidence="2">CNM-CM5793</strain>
        <strain evidence="3">CNM-CM6106</strain>
    </source>
</reference>
<sequence length="335" mass="38564">MDRPLPTKQILLDDMASPEDHFSIYYVYRERNNHMLITTTQQPKTRKERRKRQKEDPSSIQDPNGYFVHKPYLSFADPPRTLRHGASKDGRTICLIHGYGGWRRWRLQFGRDLGDAIDPRGVVRWHSRTNADNSVEADGDLEGFRVHSWRFWGESGKKYHREVNAKRKQGLSTEDDPTYYRSLKATEACMLTWSAPFSRRTREYAFSYEGVDFVWKGTRDLPEDRKRARRLMPVHHLKLVAMLPGKVAHEAEEVVVAYFVCSAEEGEYGTLTTQDSKLCQVLGLARTKGASPARVHDTIMATAVCMIIGEWEKRKVVVSVIFALLFAGVESLENI</sequence>
<evidence type="ECO:0000313" key="2">
    <source>
        <dbReference type="EMBL" id="KAF7122880.1"/>
    </source>
</evidence>
<comment type="caution">
    <text evidence="2">The sequence shown here is derived from an EMBL/GenBank/DDBJ whole genome shotgun (WGS) entry which is preliminary data.</text>
</comment>
<dbReference type="Proteomes" id="UP000630445">
    <property type="component" value="Unassembled WGS sequence"/>
</dbReference>
<name>A0A8H6PAH0_9EURO</name>
<accession>A0A8H6PAH0</accession>
<dbReference type="AlphaFoldDB" id="A0A8H6PAH0"/>
<proteinExistence type="predicted"/>
<dbReference type="EMBL" id="JACBAF010002306">
    <property type="protein sequence ID" value="KAF7156996.1"/>
    <property type="molecule type" value="Genomic_DNA"/>
</dbReference>
<evidence type="ECO:0000313" key="3">
    <source>
        <dbReference type="EMBL" id="KAF7156996.1"/>
    </source>
</evidence>
<organism evidence="2 4">
    <name type="scientific">Aspergillus hiratsukae</name>
    <dbReference type="NCBI Taxonomy" id="1194566"/>
    <lineage>
        <taxon>Eukaryota</taxon>
        <taxon>Fungi</taxon>
        <taxon>Dikarya</taxon>
        <taxon>Ascomycota</taxon>
        <taxon>Pezizomycotina</taxon>
        <taxon>Eurotiomycetes</taxon>
        <taxon>Eurotiomycetidae</taxon>
        <taxon>Eurotiales</taxon>
        <taxon>Aspergillaceae</taxon>
        <taxon>Aspergillus</taxon>
        <taxon>Aspergillus subgen. Fumigati</taxon>
    </lineage>
</organism>
<keyword evidence="4" id="KW-1185">Reference proteome</keyword>
<dbReference type="OrthoDB" id="3924768at2759"/>
<dbReference type="Proteomes" id="UP000662466">
    <property type="component" value="Unassembled WGS sequence"/>
</dbReference>
<dbReference type="EMBL" id="JACBAD010002003">
    <property type="protein sequence ID" value="KAF7122880.1"/>
    <property type="molecule type" value="Genomic_DNA"/>
</dbReference>